<evidence type="ECO:0000256" key="5">
    <source>
        <dbReference type="ARBA" id="ARBA00022723"/>
    </source>
</evidence>
<feature type="region of interest" description="Disordered" evidence="10">
    <location>
        <begin position="541"/>
        <end position="568"/>
    </location>
</feature>
<gene>
    <name evidence="12" type="ORF">CEPIT_LOCUS18995</name>
</gene>
<dbReference type="GO" id="GO:0141166">
    <property type="term" value="P:chromosomal 5-methylcytosine DNA demethylation pathway"/>
    <property type="evidence" value="ECO:0007669"/>
    <property type="project" value="InterPro"/>
</dbReference>
<evidence type="ECO:0000256" key="8">
    <source>
        <dbReference type="ARBA" id="ARBA00023125"/>
    </source>
</evidence>
<evidence type="ECO:0000313" key="12">
    <source>
        <dbReference type="EMBL" id="CAH9110031.1"/>
    </source>
</evidence>
<feature type="region of interest" description="Disordered" evidence="10">
    <location>
        <begin position="1386"/>
        <end position="1415"/>
    </location>
</feature>
<dbReference type="PANTHER" id="PTHR46213:SF13">
    <property type="entry name" value="DEMETER-LIKE PROTEIN 2-RELATED"/>
    <property type="match status" value="1"/>
</dbReference>
<evidence type="ECO:0000259" key="11">
    <source>
        <dbReference type="SMART" id="SM00478"/>
    </source>
</evidence>
<dbReference type="Gene3D" id="1.10.1670.10">
    <property type="entry name" value="Helix-hairpin-Helix base-excision DNA repair enzymes (C-terminal)"/>
    <property type="match status" value="1"/>
</dbReference>
<keyword evidence="4" id="KW-0004">4Fe-4S</keyword>
<evidence type="ECO:0000256" key="1">
    <source>
        <dbReference type="ARBA" id="ARBA00001966"/>
    </source>
</evidence>
<dbReference type="GO" id="GO:0005634">
    <property type="term" value="C:nucleus"/>
    <property type="evidence" value="ECO:0007669"/>
    <property type="project" value="UniProtKB-SubCell"/>
</dbReference>
<dbReference type="InterPro" id="IPR023170">
    <property type="entry name" value="HhH_base_excis_C"/>
</dbReference>
<name>A0AAV0DUG9_9ASTE</name>
<comment type="cofactor">
    <cofactor evidence="1">
        <name>[4Fe-4S] cluster</name>
        <dbReference type="ChEBI" id="CHEBI:49883"/>
    </cofactor>
</comment>
<dbReference type="InterPro" id="IPR011257">
    <property type="entry name" value="DNA_glycosylase"/>
</dbReference>
<feature type="compositionally biased region" description="Basic and acidic residues" evidence="10">
    <location>
        <begin position="213"/>
        <end position="222"/>
    </location>
</feature>
<dbReference type="CDD" id="cd00056">
    <property type="entry name" value="ENDO3c"/>
    <property type="match status" value="1"/>
</dbReference>
<dbReference type="GO" id="GO:0006284">
    <property type="term" value="P:base-excision repair"/>
    <property type="evidence" value="ECO:0007669"/>
    <property type="project" value="InterPro"/>
</dbReference>
<dbReference type="GO" id="GO:0003677">
    <property type="term" value="F:DNA binding"/>
    <property type="evidence" value="ECO:0007669"/>
    <property type="project" value="UniProtKB-KW"/>
</dbReference>
<dbReference type="GO" id="GO:0051539">
    <property type="term" value="F:4 iron, 4 sulfur cluster binding"/>
    <property type="evidence" value="ECO:0007669"/>
    <property type="project" value="UniProtKB-KW"/>
</dbReference>
<feature type="compositionally biased region" description="Polar residues" evidence="10">
    <location>
        <begin position="292"/>
        <end position="303"/>
    </location>
</feature>
<organism evidence="12 13">
    <name type="scientific">Cuscuta epithymum</name>
    <dbReference type="NCBI Taxonomy" id="186058"/>
    <lineage>
        <taxon>Eukaryota</taxon>
        <taxon>Viridiplantae</taxon>
        <taxon>Streptophyta</taxon>
        <taxon>Embryophyta</taxon>
        <taxon>Tracheophyta</taxon>
        <taxon>Spermatophyta</taxon>
        <taxon>Magnoliopsida</taxon>
        <taxon>eudicotyledons</taxon>
        <taxon>Gunneridae</taxon>
        <taxon>Pentapetalae</taxon>
        <taxon>asterids</taxon>
        <taxon>lamiids</taxon>
        <taxon>Solanales</taxon>
        <taxon>Convolvulaceae</taxon>
        <taxon>Cuscuteae</taxon>
        <taxon>Cuscuta</taxon>
        <taxon>Cuscuta subgen. Cuscuta</taxon>
    </lineage>
</organism>
<feature type="region of interest" description="Disordered" evidence="10">
    <location>
        <begin position="450"/>
        <end position="474"/>
    </location>
</feature>
<evidence type="ECO:0000256" key="4">
    <source>
        <dbReference type="ARBA" id="ARBA00022485"/>
    </source>
</evidence>
<dbReference type="EMBL" id="CAMAPF010000165">
    <property type="protein sequence ID" value="CAH9110031.1"/>
    <property type="molecule type" value="Genomic_DNA"/>
</dbReference>
<feature type="domain" description="HhH-GPD" evidence="11">
    <location>
        <begin position="1433"/>
        <end position="1601"/>
    </location>
</feature>
<dbReference type="SUPFAM" id="SSF48150">
    <property type="entry name" value="DNA-glycosylase"/>
    <property type="match status" value="1"/>
</dbReference>
<dbReference type="InterPro" id="IPR028925">
    <property type="entry name" value="RRM_DME"/>
</dbReference>
<evidence type="ECO:0000256" key="9">
    <source>
        <dbReference type="ARBA" id="ARBA00023242"/>
    </source>
</evidence>
<comment type="caution">
    <text evidence="12">The sequence shown here is derived from an EMBL/GenBank/DDBJ whole genome shotgun (WGS) entry which is preliminary data.</text>
</comment>
<proteinExistence type="inferred from homology"/>
<evidence type="ECO:0000256" key="3">
    <source>
        <dbReference type="ARBA" id="ARBA00005646"/>
    </source>
</evidence>
<reference evidence="12" key="1">
    <citation type="submission" date="2022-07" db="EMBL/GenBank/DDBJ databases">
        <authorList>
            <person name="Macas J."/>
            <person name="Novak P."/>
            <person name="Neumann P."/>
        </authorList>
    </citation>
    <scope>NUCLEOTIDE SEQUENCE</scope>
</reference>
<dbReference type="GO" id="GO:0019104">
    <property type="term" value="F:DNA N-glycosylase activity"/>
    <property type="evidence" value="ECO:0007669"/>
    <property type="project" value="InterPro"/>
</dbReference>
<dbReference type="GO" id="GO:0035514">
    <property type="term" value="F:DNA demethylase activity"/>
    <property type="evidence" value="ECO:0007669"/>
    <property type="project" value="InterPro"/>
</dbReference>
<dbReference type="Pfam" id="PF15629">
    <property type="entry name" value="Perm-CXXC"/>
    <property type="match status" value="1"/>
</dbReference>
<evidence type="ECO:0000313" key="13">
    <source>
        <dbReference type="Proteomes" id="UP001152523"/>
    </source>
</evidence>
<sequence length="1974" mass="220882">MSHHSPFLNPFLKQPEHNYSLGEGSMDSGIGSWIPDLKTDSAAAAAWVPPTPSKPSFTPICKSGNENTHQLSLDFCLTPAQVQGRGFQKLFYTQNEAKMSYGNLLALAESANKHKAFTSLFTSHNTGGSASCSRPTLNLNFPPVGDVDSSSSITSFQQLPPISPTGVQNRGIALNLNMNEMQVPRRIEEGNDTLQEKVELSVEEVKEVAVDLAENQKPDKGGEVGTEVYGKTPQQKPRRKKHRPKVVVEGKARRGCTPRTPSNTPGTEEEGKTKRRRRTNMQRKVVDKPATAATTPSDESPNVINHPPASATPNESSKVGIKRCKRNQGPAATNPTCEGSIVIDLDTDSDESLQVGRRHPAGPAAAVTAAKEASNITTYLENMPTRSNQAESKYGRKIQGSKSKKCYNMGEEGCRETTTSRPEAVSLPKRMNTCKRSIYFPHYDVNGDFPDPSPYPAGKSPETTTSRPEAVSLPKRMNTCKRSIYFPHYDVNGDFPDPSPYPAGKSPETTTSRPEAVSRPKRMNTCKRSIYFPHYDVNGDFPDPSPYPAGKSPETTTSRSQAVSRRKRTCKRSIFFPHNDANEGFPNPSPNPAGKFHVLQQLFQQELKDDARLTEVDIAYEDKNEMNSQIRKSILQPGIQVPLDPSTPSKLDASCNNLMMARHQVRGKCKIVFSDDEDKSMYVVGPQCVKGSQNRSSNFHSHNVFLTERATVSDSKMLQHSSFAEEEQYNTNVAGLHWNSLQAYKQFLSLNRDMMDRISGMHFPTIHKKKRTEKGHVPASPCAKSMETEAHHMTHACQFEEGASLAKKAASGSPPPKHLPTLNIDNLKRKRSKGLARVRDAASLDEVYNPFSTSSSREAAAKQKQQQMTMFNDSCMIMGTHVADDCTTMVTKKHAKRNSLNGHLLALTWKDISPIDEIAQRLRCLNINNDHQGRYTLGTGNAKYQRETSLVLYPRDGTIAPFVEVKKRRPRPKVDLDDETTRVWKLLLQDINSQGIDGTDEEKAKWWEEERKVFRGRADSFIARMRLVQGDRRFSPWKGSVVDSVVGVFLTQNVSDHLSSSAFMSLAARFPLKSNTRAEFHGERPNLIVEEPVCVMEPDEKITWHEGPSNKPTPGQDSMALRDIDGNEEVINSELTEDTLDFVMSTENSTAKHFSSSEKYRDVYHGLTLDRPASWINKEEASSHISQTETDIVLSSQNSGVFSQNFVDSSHGQTADRKEFTTLCSTTSFVQLLEMAGTSMLHGVYHQENSLVNMDMLNQGKDYSMELQKNREDDRGSLDTIASCSTDGKLPGEHYAPEQSDLSTKSLNQATNQEIQLLPGQTDKPCSSNQIEMNLRIENNPTTGFDLQIHTEDINYDVPLDHKCPTSLEIQDITERAGTSIVRSQSISDGQNNTNLDTVDRTTSKTSRVKGGRPRREKEELVNWDILREEAQASGKKREKTMNTSDSLDWEAVRCANVHEIAETIKERGMNNMLAERIQEFLNRLVKEHGSTDLEWLRDVPPDKAKEYLLSFRGLGLKSVECVRLLTLHHLAFPVDTNVGRIAVRLGWVPLQPLPESLQLHLLELYPILESIQKYLWPRLCKLDQGTLYELHYHMITFGKVFCTKSKPNCNACPMRGECRHFASAFASARLALPAAPEEKRIVNAIESKPTQQTPRNNISLLQLSLPESCSNPEAVTHYGGSNSQPIIEEPATPEPIVEVPATPVQEQTPDIEDAYNDDSNEIPTINLNLIQFAQNVKMFVQNSMELNHVEMSNALVALTPEAASIPMPKLKNISRLRTEHHVYELPDHHPLLDGLEKRDPDDPCSYLLAIWTPGETASSIQPPERLCNSQELGKLCHEETCFACNSFREAESQTVRGTILIPCRTAMRGSFPLNGTYFQVNEVFADHESSLNPIDVPRDWLWDLHRKTVFFGTSIPTIFKGLSTEDIQHCFWRGYVCVRGFERKTRAPRPLMARLHFPASKMKTKASTDETKA</sequence>
<keyword evidence="7" id="KW-0411">Iron-sulfur</keyword>
<keyword evidence="9" id="KW-0539">Nucleus</keyword>
<dbReference type="GO" id="GO:0003906">
    <property type="term" value="F:DNA-(apurinic or apyrimidinic site) endonuclease activity"/>
    <property type="evidence" value="ECO:0007669"/>
    <property type="project" value="UniProtKB-ARBA"/>
</dbReference>
<feature type="region of interest" description="Disordered" evidence="10">
    <location>
        <begin position="213"/>
        <end position="320"/>
    </location>
</feature>
<dbReference type="Gene3D" id="1.10.340.30">
    <property type="entry name" value="Hypothetical protein, domain 2"/>
    <property type="match status" value="1"/>
</dbReference>
<keyword evidence="13" id="KW-1185">Reference proteome</keyword>
<evidence type="ECO:0000256" key="7">
    <source>
        <dbReference type="ARBA" id="ARBA00023014"/>
    </source>
</evidence>
<comment type="subcellular location">
    <subcellularLocation>
        <location evidence="2">Nucleus</location>
    </subcellularLocation>
</comment>
<dbReference type="SMART" id="SM00525">
    <property type="entry name" value="FES"/>
    <property type="match status" value="1"/>
</dbReference>
<dbReference type="PANTHER" id="PTHR46213">
    <property type="entry name" value="TRANSCRIPTIONAL ACTIVATOR DEMETER"/>
    <property type="match status" value="1"/>
</dbReference>
<protein>
    <recommendedName>
        <fullName evidence="11">HhH-GPD domain-containing protein</fullName>
    </recommendedName>
</protein>
<accession>A0AAV0DUG9</accession>
<dbReference type="InterPro" id="IPR003651">
    <property type="entry name" value="Endonuclease3_FeS-loop_motif"/>
</dbReference>
<dbReference type="InterPro" id="IPR044811">
    <property type="entry name" value="DME/ROS1"/>
</dbReference>
<dbReference type="Pfam" id="PF15628">
    <property type="entry name" value="RRM_DME"/>
    <property type="match status" value="1"/>
</dbReference>
<dbReference type="InterPro" id="IPR028924">
    <property type="entry name" value="Perm-CXXC"/>
</dbReference>
<feature type="compositionally biased region" description="Basic residues" evidence="10">
    <location>
        <begin position="236"/>
        <end position="245"/>
    </location>
</feature>
<keyword evidence="6" id="KW-0408">Iron</keyword>
<dbReference type="Proteomes" id="UP001152523">
    <property type="component" value="Unassembled WGS sequence"/>
</dbReference>
<keyword evidence="8" id="KW-0238">DNA-binding</keyword>
<keyword evidence="5" id="KW-0479">Metal-binding</keyword>
<dbReference type="GO" id="GO:0046872">
    <property type="term" value="F:metal ion binding"/>
    <property type="evidence" value="ECO:0007669"/>
    <property type="project" value="UniProtKB-KW"/>
</dbReference>
<feature type="region of interest" description="Disordered" evidence="10">
    <location>
        <begin position="496"/>
        <end position="521"/>
    </location>
</feature>
<comment type="similarity">
    <text evidence="3">Belongs to the DNA glycosylase family. DEMETER subfamily.</text>
</comment>
<feature type="compositionally biased region" description="Polar residues" evidence="10">
    <location>
        <begin position="1386"/>
        <end position="1397"/>
    </location>
</feature>
<evidence type="ECO:0000256" key="10">
    <source>
        <dbReference type="SAM" id="MobiDB-lite"/>
    </source>
</evidence>
<dbReference type="InterPro" id="IPR003265">
    <property type="entry name" value="HhH-GPD_domain"/>
</dbReference>
<evidence type="ECO:0000256" key="2">
    <source>
        <dbReference type="ARBA" id="ARBA00004123"/>
    </source>
</evidence>
<evidence type="ECO:0000256" key="6">
    <source>
        <dbReference type="ARBA" id="ARBA00023004"/>
    </source>
</evidence>
<dbReference type="FunFam" id="1.10.1670.10:FF:000004">
    <property type="entry name" value="DNA glycosylase/AP lyase ROS1"/>
    <property type="match status" value="1"/>
</dbReference>
<dbReference type="SMART" id="SM00478">
    <property type="entry name" value="ENDO3c"/>
    <property type="match status" value="1"/>
</dbReference>
<feature type="compositionally biased region" description="Polar residues" evidence="10">
    <location>
        <begin position="553"/>
        <end position="563"/>
    </location>
</feature>